<reference evidence="1 2" key="1">
    <citation type="journal article" date="2012" name="Nucleic Acids Res.">
        <title>Sequencing of the smallest Apicomplexan genome from the human pathogen Babesia microti.</title>
        <authorList>
            <person name="Cornillot E."/>
            <person name="Hadj-Kaddour K."/>
            <person name="Dassouli A."/>
            <person name="Noel B."/>
            <person name="Ranwez V."/>
            <person name="Vacherie B."/>
            <person name="Augagneur Y."/>
            <person name="Bres V."/>
            <person name="Duclos A."/>
            <person name="Randazzo S."/>
            <person name="Carcy B."/>
            <person name="Debierre-Grockiego F."/>
            <person name="Delbecq S."/>
            <person name="Moubri-Menage K."/>
            <person name="Shams-Eldin H."/>
            <person name="Usmani-Brown S."/>
            <person name="Bringaud F."/>
            <person name="Wincker P."/>
            <person name="Vivares C.P."/>
            <person name="Schwarz R.T."/>
            <person name="Schetters T.P."/>
            <person name="Krause P.J."/>
            <person name="Gorenflot A."/>
            <person name="Berry V."/>
            <person name="Barbe V."/>
            <person name="Ben Mamoun C."/>
        </authorList>
    </citation>
    <scope>NUCLEOTIDE SEQUENCE [LARGE SCALE GENOMIC DNA]</scope>
    <source>
        <strain evidence="1 2">RI</strain>
    </source>
</reference>
<organism evidence="1 2">
    <name type="scientific">Babesia microti (strain RI)</name>
    <dbReference type="NCBI Taxonomy" id="1133968"/>
    <lineage>
        <taxon>Eukaryota</taxon>
        <taxon>Sar</taxon>
        <taxon>Alveolata</taxon>
        <taxon>Apicomplexa</taxon>
        <taxon>Aconoidasida</taxon>
        <taxon>Piroplasmida</taxon>
        <taxon>Babesiidae</taxon>
        <taxon>Babesia</taxon>
    </lineage>
</organism>
<evidence type="ECO:0000313" key="2">
    <source>
        <dbReference type="Proteomes" id="UP000002899"/>
    </source>
</evidence>
<reference evidence="1 2" key="3">
    <citation type="journal article" date="2016" name="Sci. Rep.">
        <title>Genome-wide diversity and gene expression profiling of Babesia microti isolates identify polymorphic genes that mediate host-pathogen interactions.</title>
        <authorList>
            <person name="Silva J.C."/>
            <person name="Cornillot E."/>
            <person name="McCracken C."/>
            <person name="Usmani-Brown S."/>
            <person name="Dwivedi A."/>
            <person name="Ifeonu O.O."/>
            <person name="Crabtree J."/>
            <person name="Gotia H.T."/>
            <person name="Virji A.Z."/>
            <person name="Reynes C."/>
            <person name="Colinge J."/>
            <person name="Kumar V."/>
            <person name="Lawres L."/>
            <person name="Pazzi J.E."/>
            <person name="Pablo J.V."/>
            <person name="Hung C."/>
            <person name="Brancato J."/>
            <person name="Kumari P."/>
            <person name="Orvis J."/>
            <person name="Tretina K."/>
            <person name="Chibucos M."/>
            <person name="Ott S."/>
            <person name="Sadzewicz L."/>
            <person name="Sengamalay N."/>
            <person name="Shetty A.C."/>
            <person name="Su Q."/>
            <person name="Tallon L."/>
            <person name="Fraser C.M."/>
            <person name="Frutos R."/>
            <person name="Molina D.M."/>
            <person name="Krause P.J."/>
            <person name="Ben Mamoun C."/>
        </authorList>
    </citation>
    <scope>NUCLEOTIDE SEQUENCE [LARGE SCALE GENOMIC DNA]</scope>
    <source>
        <strain evidence="1 2">RI</strain>
    </source>
</reference>
<dbReference type="Proteomes" id="UP000002899">
    <property type="component" value="Chromosome I"/>
</dbReference>
<dbReference type="EMBL" id="FO082871">
    <property type="protein sequence ID" value="CCF72475.1"/>
    <property type="molecule type" value="Genomic_DNA"/>
</dbReference>
<dbReference type="KEGG" id="bmic:BMR1_01G00004"/>
<accession>I7IF40</accession>
<keyword evidence="2" id="KW-1185">Reference proteome</keyword>
<dbReference type="GeneID" id="24423083"/>
<dbReference type="RefSeq" id="XP_012647085.1">
    <property type="nucleotide sequence ID" value="XM_012791631.1"/>
</dbReference>
<dbReference type="AlphaFoldDB" id="I7IF40"/>
<name>I7IF40_BABMR</name>
<protein>
    <submittedName>
        <fullName evidence="1">BMN1 family, Pseudo protein</fullName>
    </submittedName>
</protein>
<dbReference type="VEuPathDB" id="PiroplasmaDB:BMR1_01G00004"/>
<proteinExistence type="predicted"/>
<evidence type="ECO:0000313" key="1">
    <source>
        <dbReference type="EMBL" id="CCF72475.1"/>
    </source>
</evidence>
<sequence>MILSENPLNSFFSLVRTLSDELVEDNIKNDNKAFEKHVSKATDLKDKIDDKDEDSNNNCFKDMIEEVKGATEEINKLIEVTISNIRDPGVVIDSDTIPSFKSLFFIITQITNIKMQ</sequence>
<gene>
    <name evidence="1" type="ORF">BMR1_01G00004</name>
</gene>
<reference evidence="1 2" key="2">
    <citation type="journal article" date="2013" name="PLoS ONE">
        <title>Whole genome mapping and re-organization of the nuclear and mitochondrial genomes of Babesia microti isolates.</title>
        <authorList>
            <person name="Cornillot E."/>
            <person name="Dassouli A."/>
            <person name="Garg A."/>
            <person name="Pachikara N."/>
            <person name="Randazzo S."/>
            <person name="Depoix D."/>
            <person name="Carcy B."/>
            <person name="Delbecq S."/>
            <person name="Frutos R."/>
            <person name="Silva J.C."/>
            <person name="Sutton R."/>
            <person name="Krause P.J."/>
            <person name="Mamoun C.B."/>
        </authorList>
    </citation>
    <scope>NUCLEOTIDE SEQUENCE [LARGE SCALE GENOMIC DNA]</scope>
    <source>
        <strain evidence="1 2">RI</strain>
    </source>
</reference>